<evidence type="ECO:0008006" key="3">
    <source>
        <dbReference type="Google" id="ProtNLM"/>
    </source>
</evidence>
<protein>
    <recommendedName>
        <fullName evidence="3">Winged helix-turn-helix domain-containing protein</fullName>
    </recommendedName>
</protein>
<dbReference type="AlphaFoldDB" id="A0A429GCV1"/>
<organism evidence="1 2">
    <name type="scientific">Candidatus Methanodesulfokora washburnensis</name>
    <dbReference type="NCBI Taxonomy" id="2478471"/>
    <lineage>
        <taxon>Archaea</taxon>
        <taxon>Thermoproteota</taxon>
        <taxon>Candidatus Korarchaeia</taxon>
        <taxon>Candidatus Korarchaeia incertae sedis</taxon>
        <taxon>Candidatus Methanodesulfokora</taxon>
    </lineage>
</organism>
<comment type="caution">
    <text evidence="1">The sequence shown here is derived from an EMBL/GenBank/DDBJ whole genome shotgun (WGS) entry which is preliminary data.</text>
</comment>
<reference evidence="1 2" key="1">
    <citation type="submission" date="2018-10" db="EMBL/GenBank/DDBJ databases">
        <title>Co-occurring genomic capacity for anaerobic methane metabolism and dissimilatory sulfite reduction discovered in the Korarchaeota.</title>
        <authorList>
            <person name="Mckay L.J."/>
            <person name="Dlakic M."/>
            <person name="Fields M.W."/>
            <person name="Delmont T.O."/>
            <person name="Eren A.M."/>
            <person name="Jay Z.J."/>
            <person name="Klingelsmith K.B."/>
            <person name="Rusch D.B."/>
            <person name="Inskeep W.P."/>
        </authorList>
    </citation>
    <scope>NUCLEOTIDE SEQUENCE [LARGE SCALE GENOMIC DNA]</scope>
    <source>
        <strain evidence="1 2">MDKW</strain>
    </source>
</reference>
<keyword evidence="2" id="KW-1185">Reference proteome</keyword>
<dbReference type="RefSeq" id="WP_125672899.1">
    <property type="nucleotide sequence ID" value="NZ_RCOS01000172.1"/>
</dbReference>
<evidence type="ECO:0000313" key="2">
    <source>
        <dbReference type="Proteomes" id="UP000277582"/>
    </source>
</evidence>
<accession>A0A429GCV1</accession>
<sequence length="98" mass="11625">MPRRKTESEKRAERQMTLMQRANLVCDTVRKYGRIRIEKLARVTGLSPYQIVVAWRAVEDDIQDIGFTEDGWFFVLSKYRKQAMEEAEKAEKLKEVEE</sequence>
<dbReference type="EMBL" id="RCOS01000172">
    <property type="protein sequence ID" value="RSN71647.1"/>
    <property type="molecule type" value="Genomic_DNA"/>
</dbReference>
<evidence type="ECO:0000313" key="1">
    <source>
        <dbReference type="EMBL" id="RSN71647.1"/>
    </source>
</evidence>
<name>A0A429GCV1_9CREN</name>
<proteinExistence type="predicted"/>
<dbReference type="Proteomes" id="UP000277582">
    <property type="component" value="Unassembled WGS sequence"/>
</dbReference>
<gene>
    <name evidence="1" type="ORF">D6D85_15675</name>
</gene>